<keyword evidence="3" id="KW-0663">Pyridoxal phosphate</keyword>
<protein>
    <recommendedName>
        <fullName evidence="2">cysteine-S-conjugate beta-lyase</fullName>
        <ecNumber evidence="2">4.4.1.13</ecNumber>
    </recommendedName>
</protein>
<dbReference type="InterPro" id="IPR027619">
    <property type="entry name" value="C-S_lyase_PatB-like"/>
</dbReference>
<gene>
    <name evidence="7" type="ORF">HNR42_001163</name>
</gene>
<accession>A0A841HXX3</accession>
<evidence type="ECO:0000256" key="5">
    <source>
        <dbReference type="ARBA" id="ARBA00037974"/>
    </source>
</evidence>
<comment type="caution">
    <text evidence="7">The sequence shown here is derived from an EMBL/GenBank/DDBJ whole genome shotgun (WGS) entry which is preliminary data.</text>
</comment>
<dbReference type="Gene3D" id="3.40.640.10">
    <property type="entry name" value="Type I PLP-dependent aspartate aminotransferase-like (Major domain)"/>
    <property type="match status" value="1"/>
</dbReference>
<evidence type="ECO:0000256" key="4">
    <source>
        <dbReference type="ARBA" id="ARBA00023239"/>
    </source>
</evidence>
<proteinExistence type="inferred from homology"/>
<evidence type="ECO:0000313" key="8">
    <source>
        <dbReference type="Proteomes" id="UP000569951"/>
    </source>
</evidence>
<keyword evidence="8" id="KW-1185">Reference proteome</keyword>
<evidence type="ECO:0000259" key="6">
    <source>
        <dbReference type="Pfam" id="PF00155"/>
    </source>
</evidence>
<dbReference type="Gene3D" id="3.90.1150.10">
    <property type="entry name" value="Aspartate Aminotransferase, domain 1"/>
    <property type="match status" value="1"/>
</dbReference>
<dbReference type="CDD" id="cd00609">
    <property type="entry name" value="AAT_like"/>
    <property type="match status" value="1"/>
</dbReference>
<dbReference type="PANTHER" id="PTHR43525:SF1">
    <property type="entry name" value="PROTEIN MALY"/>
    <property type="match status" value="1"/>
</dbReference>
<comment type="similarity">
    <text evidence="5">Belongs to the class-II pyridoxal-phosphate-dependent aminotransferase family. MalY/PatB cystathionine beta-lyase subfamily.</text>
</comment>
<dbReference type="NCBIfam" id="TIGR04350">
    <property type="entry name" value="C_S_lyase_PatB"/>
    <property type="match status" value="1"/>
</dbReference>
<name>A0A841HXX3_9DEIO</name>
<sequence length="388" mass="42219">MHLFDNLDPARLRDGHSLKWHHYPEGVLPLWVADMDFPTAGPILEALRDRLEYRLGYGLSGGHPPLLQAVADWQARYGWAVDPAQVRLISGVVPGLFAAALALASAGDEVLVQTPIYPPFLGAVRSSGRTLRTASLGRDEQGYRVDIAALEEQVTPATRLLMLCNPHNPTGRVFTRSELEALAEFALRHRLWVVIDELHADLVFDGQHIPLASLGPEIAERTVTLTGPGKAFNIAGLGLGVAISSNPALLERLQAPMMGLCPAPSVLSQAGALAAYLEGESWLRETVAYLRGNRDLLGAFLNTHLPQVGYLPPEGTYLAWLDFGRYPFAERAQQVMLEAGVGLNNGLDYGPEGAGFLRLNFATSRSLLQEALERIERACRSETPAPLT</sequence>
<dbReference type="InterPro" id="IPR015424">
    <property type="entry name" value="PyrdxlP-dep_Trfase"/>
</dbReference>
<evidence type="ECO:0000256" key="3">
    <source>
        <dbReference type="ARBA" id="ARBA00022898"/>
    </source>
</evidence>
<dbReference type="Proteomes" id="UP000569951">
    <property type="component" value="Unassembled WGS sequence"/>
</dbReference>
<organism evidence="7 8">
    <name type="scientific">Deinobacterium chartae</name>
    <dbReference type="NCBI Taxonomy" id="521158"/>
    <lineage>
        <taxon>Bacteria</taxon>
        <taxon>Thermotogati</taxon>
        <taxon>Deinococcota</taxon>
        <taxon>Deinococci</taxon>
        <taxon>Deinococcales</taxon>
        <taxon>Deinococcaceae</taxon>
        <taxon>Deinobacterium</taxon>
    </lineage>
</organism>
<reference evidence="7 8" key="1">
    <citation type="submission" date="2020-08" db="EMBL/GenBank/DDBJ databases">
        <title>Genomic Encyclopedia of Type Strains, Phase IV (KMG-IV): sequencing the most valuable type-strain genomes for metagenomic binning, comparative biology and taxonomic classification.</title>
        <authorList>
            <person name="Goeker M."/>
        </authorList>
    </citation>
    <scope>NUCLEOTIDE SEQUENCE [LARGE SCALE GENOMIC DNA]</scope>
    <source>
        <strain evidence="7 8">DSM 21458</strain>
    </source>
</reference>
<evidence type="ECO:0000313" key="7">
    <source>
        <dbReference type="EMBL" id="MBB6097746.1"/>
    </source>
</evidence>
<dbReference type="GO" id="GO:0030170">
    <property type="term" value="F:pyridoxal phosphate binding"/>
    <property type="evidence" value="ECO:0007669"/>
    <property type="project" value="InterPro"/>
</dbReference>
<dbReference type="PANTHER" id="PTHR43525">
    <property type="entry name" value="PROTEIN MALY"/>
    <property type="match status" value="1"/>
</dbReference>
<dbReference type="Pfam" id="PF00155">
    <property type="entry name" value="Aminotran_1_2"/>
    <property type="match status" value="1"/>
</dbReference>
<dbReference type="EC" id="4.4.1.13" evidence="2"/>
<dbReference type="InterPro" id="IPR015421">
    <property type="entry name" value="PyrdxlP-dep_Trfase_major"/>
</dbReference>
<dbReference type="InterPro" id="IPR004839">
    <property type="entry name" value="Aminotransferase_I/II_large"/>
</dbReference>
<dbReference type="RefSeq" id="WP_183985471.1">
    <property type="nucleotide sequence ID" value="NZ_JACHHG010000003.1"/>
</dbReference>
<keyword evidence="4 7" id="KW-0456">Lyase</keyword>
<dbReference type="InterPro" id="IPR015422">
    <property type="entry name" value="PyrdxlP-dep_Trfase_small"/>
</dbReference>
<dbReference type="GO" id="GO:0047804">
    <property type="term" value="F:cysteine-S-conjugate beta-lyase activity"/>
    <property type="evidence" value="ECO:0007669"/>
    <property type="project" value="UniProtKB-EC"/>
</dbReference>
<evidence type="ECO:0000256" key="2">
    <source>
        <dbReference type="ARBA" id="ARBA00012224"/>
    </source>
</evidence>
<feature type="domain" description="Aminotransferase class I/classII large" evidence="6">
    <location>
        <begin position="52"/>
        <end position="375"/>
    </location>
</feature>
<dbReference type="SUPFAM" id="SSF53383">
    <property type="entry name" value="PLP-dependent transferases"/>
    <property type="match status" value="1"/>
</dbReference>
<dbReference type="EMBL" id="JACHHG010000003">
    <property type="protein sequence ID" value="MBB6097746.1"/>
    <property type="molecule type" value="Genomic_DNA"/>
</dbReference>
<comment type="cofactor">
    <cofactor evidence="1">
        <name>pyridoxal 5'-phosphate</name>
        <dbReference type="ChEBI" id="CHEBI:597326"/>
    </cofactor>
</comment>
<dbReference type="AlphaFoldDB" id="A0A841HXX3"/>
<dbReference type="InterPro" id="IPR051798">
    <property type="entry name" value="Class-II_PLP-Dep_Aminotrans"/>
</dbReference>
<evidence type="ECO:0000256" key="1">
    <source>
        <dbReference type="ARBA" id="ARBA00001933"/>
    </source>
</evidence>